<comment type="pathway">
    <text evidence="2 11">Amino-acid biosynthesis; L-histidine biosynthesis; L-histidine from 5-phospho-alpha-D-ribose 1-diphosphate: step 5/9.</text>
</comment>
<dbReference type="InterPro" id="IPR050064">
    <property type="entry name" value="IGPS_HisA/HisF"/>
</dbReference>
<proteinExistence type="inferred from homology"/>
<keyword evidence="8 11" id="KW-0456">Lyase</keyword>
<evidence type="ECO:0000256" key="10">
    <source>
        <dbReference type="ARBA" id="ARBA00047838"/>
    </source>
</evidence>
<dbReference type="GO" id="GO:0000105">
    <property type="term" value="P:L-histidine biosynthetic process"/>
    <property type="evidence" value="ECO:0007669"/>
    <property type="project" value="UniProtKB-UniRule"/>
</dbReference>
<dbReference type="CDD" id="cd04731">
    <property type="entry name" value="HisF"/>
    <property type="match status" value="1"/>
</dbReference>
<evidence type="ECO:0000256" key="6">
    <source>
        <dbReference type="ARBA" id="ARBA00022605"/>
    </source>
</evidence>
<comment type="subunit">
    <text evidence="4 11">Heterodimer of HisH and HisF.</text>
</comment>
<dbReference type="HAMAP" id="MF_01013">
    <property type="entry name" value="HisF"/>
    <property type="match status" value="1"/>
</dbReference>
<dbReference type="PANTHER" id="PTHR21235">
    <property type="entry name" value="IMIDAZOLE GLYCEROL PHOSPHATE SYNTHASE SUBUNIT HISF/H IGP SYNTHASE SUBUNIT HISF/H"/>
    <property type="match status" value="1"/>
</dbReference>
<comment type="caution">
    <text evidence="14">The sequence shown here is derived from an EMBL/GenBank/DDBJ whole genome shotgun (WGS) entry which is preliminary data.</text>
</comment>
<feature type="active site" evidence="11">
    <location>
        <position position="257"/>
    </location>
</feature>
<dbReference type="Gene3D" id="3.20.20.70">
    <property type="entry name" value="Aldolase class I"/>
    <property type="match status" value="1"/>
</dbReference>
<evidence type="ECO:0000256" key="5">
    <source>
        <dbReference type="ARBA" id="ARBA00022490"/>
    </source>
</evidence>
<dbReference type="Proteomes" id="UP000539265">
    <property type="component" value="Unassembled WGS sequence"/>
</dbReference>
<comment type="function">
    <text evidence="9 11">IGPS catalyzes the conversion of PRFAR and glutamine to IGP, AICAR and glutamate. The HisF subunit catalyzes the cyclization activity that produces IGP and AICAR from PRFAR using the ammonia provided by the HisH subunit.</text>
</comment>
<evidence type="ECO:0000256" key="9">
    <source>
        <dbReference type="ARBA" id="ARBA00025475"/>
    </source>
</evidence>
<dbReference type="AlphaFoldDB" id="A0A839S9C2"/>
<dbReference type="InterPro" id="IPR047216">
    <property type="entry name" value="Endonuclease_DUF559_bact"/>
</dbReference>
<protein>
    <recommendedName>
        <fullName evidence="11">Imidazole glycerol phosphate synthase subunit HisF</fullName>
        <ecNumber evidence="11">4.3.2.10</ecNumber>
    </recommendedName>
    <alternativeName>
        <fullName evidence="11">IGP synthase cyclase subunit</fullName>
    </alternativeName>
    <alternativeName>
        <fullName evidence="11">IGP synthase subunit HisF</fullName>
    </alternativeName>
    <alternativeName>
        <fullName evidence="11">ImGP synthase subunit HisF</fullName>
        <shortName evidence="11">IGPS subunit HisF</shortName>
    </alternativeName>
</protein>
<dbReference type="GO" id="GO:0005737">
    <property type="term" value="C:cytoplasm"/>
    <property type="evidence" value="ECO:0007669"/>
    <property type="project" value="UniProtKB-SubCell"/>
</dbReference>
<name>A0A839S9C2_9SPHI</name>
<keyword evidence="7 11" id="KW-0368">Histidine biosynthesis</keyword>
<comment type="similarity">
    <text evidence="3 11 12">Belongs to the HisA/HisF family.</text>
</comment>
<feature type="domain" description="DUF559" evidence="13">
    <location>
        <begin position="15"/>
        <end position="119"/>
    </location>
</feature>
<evidence type="ECO:0000313" key="14">
    <source>
        <dbReference type="EMBL" id="MBB3053962.1"/>
    </source>
</evidence>
<evidence type="ECO:0000256" key="7">
    <source>
        <dbReference type="ARBA" id="ARBA00023102"/>
    </source>
</evidence>
<comment type="subcellular location">
    <subcellularLocation>
        <location evidence="1 11">Cytoplasm</location>
    </subcellularLocation>
</comment>
<evidence type="ECO:0000256" key="12">
    <source>
        <dbReference type="RuleBase" id="RU003657"/>
    </source>
</evidence>
<evidence type="ECO:0000256" key="1">
    <source>
        <dbReference type="ARBA" id="ARBA00004496"/>
    </source>
</evidence>
<comment type="catalytic activity">
    <reaction evidence="10 11">
        <text>5-[(5-phospho-1-deoxy-D-ribulos-1-ylimino)methylamino]-1-(5-phospho-beta-D-ribosyl)imidazole-4-carboxamide + L-glutamine = D-erythro-1-(imidazol-4-yl)glycerol 3-phosphate + 5-amino-1-(5-phospho-beta-D-ribosyl)imidazole-4-carboxamide + L-glutamate + H(+)</text>
        <dbReference type="Rhea" id="RHEA:24793"/>
        <dbReference type="ChEBI" id="CHEBI:15378"/>
        <dbReference type="ChEBI" id="CHEBI:29985"/>
        <dbReference type="ChEBI" id="CHEBI:58278"/>
        <dbReference type="ChEBI" id="CHEBI:58359"/>
        <dbReference type="ChEBI" id="CHEBI:58475"/>
        <dbReference type="ChEBI" id="CHEBI:58525"/>
        <dbReference type="EC" id="4.3.2.10"/>
    </reaction>
</comment>
<dbReference type="CDD" id="cd01038">
    <property type="entry name" value="Endonuclease_DUF559"/>
    <property type="match status" value="1"/>
</dbReference>
<dbReference type="InterPro" id="IPR011060">
    <property type="entry name" value="RibuloseP-bd_barrel"/>
</dbReference>
<dbReference type="SUPFAM" id="SSF52980">
    <property type="entry name" value="Restriction endonuclease-like"/>
    <property type="match status" value="1"/>
</dbReference>
<accession>A0A839S9C2</accession>
<dbReference type="InterPro" id="IPR013785">
    <property type="entry name" value="Aldolase_TIM"/>
</dbReference>
<feature type="active site" evidence="11">
    <location>
        <position position="138"/>
    </location>
</feature>
<dbReference type="FunFam" id="3.20.20.70:FF:000006">
    <property type="entry name" value="Imidazole glycerol phosphate synthase subunit HisF"/>
    <property type="match status" value="1"/>
</dbReference>
<dbReference type="UniPathway" id="UPA00031">
    <property type="reaction ID" value="UER00010"/>
</dbReference>
<dbReference type="GO" id="GO:0016829">
    <property type="term" value="F:lyase activity"/>
    <property type="evidence" value="ECO:0007669"/>
    <property type="project" value="UniProtKB-KW"/>
</dbReference>
<dbReference type="InterPro" id="IPR006062">
    <property type="entry name" value="His_biosynth"/>
</dbReference>
<evidence type="ECO:0000256" key="8">
    <source>
        <dbReference type="ARBA" id="ARBA00023239"/>
    </source>
</evidence>
<keyword evidence="15" id="KW-1185">Reference proteome</keyword>
<keyword evidence="6 11" id="KW-0028">Amino-acid biosynthesis</keyword>
<evidence type="ECO:0000256" key="2">
    <source>
        <dbReference type="ARBA" id="ARBA00005091"/>
    </source>
</evidence>
<dbReference type="Gene3D" id="3.40.960.10">
    <property type="entry name" value="VSR Endonuclease"/>
    <property type="match status" value="1"/>
</dbReference>
<evidence type="ECO:0000313" key="15">
    <source>
        <dbReference type="Proteomes" id="UP000539265"/>
    </source>
</evidence>
<dbReference type="InterPro" id="IPR004651">
    <property type="entry name" value="HisF"/>
</dbReference>
<organism evidence="14 15">
    <name type="scientific">Mucilaginibacter gotjawali</name>
    <dbReference type="NCBI Taxonomy" id="1550579"/>
    <lineage>
        <taxon>Bacteria</taxon>
        <taxon>Pseudomonadati</taxon>
        <taxon>Bacteroidota</taxon>
        <taxon>Sphingobacteriia</taxon>
        <taxon>Sphingobacteriales</taxon>
        <taxon>Sphingobacteriaceae</taxon>
        <taxon>Mucilaginibacter</taxon>
    </lineage>
</organism>
<evidence type="ECO:0000256" key="4">
    <source>
        <dbReference type="ARBA" id="ARBA00011152"/>
    </source>
</evidence>
<gene>
    <name evidence="11" type="primary">hisF</name>
    <name evidence="14" type="ORF">FHS11_000366</name>
</gene>
<dbReference type="SUPFAM" id="SSF51366">
    <property type="entry name" value="Ribulose-phoshate binding barrel"/>
    <property type="match status" value="1"/>
</dbReference>
<evidence type="ECO:0000256" key="11">
    <source>
        <dbReference type="HAMAP-Rule" id="MF_01013"/>
    </source>
</evidence>
<sequence>MKKQMFLGASDLIFKNAAALRNNMTPAEMTLWGHLKGSQLGAKFRRQHPLGIYIADFYCHQHKLIIEVDGSNHNIPEIANHDLERQLNIENDGIKVLRFKNEEIFNQLEKVLNTINQAISFPFRGRGGLAKRIIPCLDVKDGRTVKGVNFVALRDAGDPVELAWNYSRQGADELVFLDITATVERRKTMVELVKSVARQINIPFTIGGGINEIADADALLNAGADKISINSAAVRNPALIDELAKAFGVQFVVIAVDTRVMNGKNIVHLNGGRLPTEKETMDWILEAESRGAGEILLTSMDHDGTKAGFDNIFLKQVNDAVNIPVIASGGAGNVQHFVDVFEQSNVDAALAASVFHYGEILIPDLKKILKQHQIEVREVAPPNTPR</sequence>
<dbReference type="Pfam" id="PF00977">
    <property type="entry name" value="His_biosynth"/>
    <property type="match status" value="1"/>
</dbReference>
<dbReference type="InterPro" id="IPR007569">
    <property type="entry name" value="DUF559"/>
</dbReference>
<dbReference type="EC" id="4.3.2.10" evidence="11"/>
<reference evidence="14" key="1">
    <citation type="submission" date="2020-08" db="EMBL/GenBank/DDBJ databases">
        <title>Genomic Encyclopedia of Type Strains, Phase III (KMG-III): the genomes of soil and plant-associated and newly described type strains.</title>
        <authorList>
            <person name="Whitman W."/>
        </authorList>
    </citation>
    <scope>NUCLEOTIDE SEQUENCE [LARGE SCALE GENOMIC DNA]</scope>
    <source>
        <strain evidence="14">CECT 8628</strain>
    </source>
</reference>
<dbReference type="InterPro" id="IPR011335">
    <property type="entry name" value="Restrct_endonuc-II-like"/>
</dbReference>
<dbReference type="EMBL" id="JACHWX010000001">
    <property type="protein sequence ID" value="MBB3053962.1"/>
    <property type="molecule type" value="Genomic_DNA"/>
</dbReference>
<dbReference type="NCBIfam" id="TIGR00735">
    <property type="entry name" value="hisF"/>
    <property type="match status" value="1"/>
</dbReference>
<evidence type="ECO:0000259" key="13">
    <source>
        <dbReference type="Pfam" id="PF04480"/>
    </source>
</evidence>
<dbReference type="Pfam" id="PF04480">
    <property type="entry name" value="DUF559"/>
    <property type="match status" value="1"/>
</dbReference>
<keyword evidence="5 11" id="KW-0963">Cytoplasm</keyword>
<dbReference type="PANTHER" id="PTHR21235:SF2">
    <property type="entry name" value="IMIDAZOLE GLYCEROL PHOSPHATE SYNTHASE HISHF"/>
    <property type="match status" value="1"/>
</dbReference>
<evidence type="ECO:0000256" key="3">
    <source>
        <dbReference type="ARBA" id="ARBA00009667"/>
    </source>
</evidence>
<dbReference type="GO" id="GO:0000107">
    <property type="term" value="F:imidazoleglycerol-phosphate synthase activity"/>
    <property type="evidence" value="ECO:0007669"/>
    <property type="project" value="UniProtKB-UniRule"/>
</dbReference>